<dbReference type="eggNOG" id="COG4771">
    <property type="taxonomic scope" value="Bacteria"/>
</dbReference>
<dbReference type="HOGENOM" id="CLU_017617_0_0_10"/>
<dbReference type="InterPro" id="IPR041700">
    <property type="entry name" value="OMP_b-brl_3"/>
</dbReference>
<keyword evidence="2 8" id="KW-0813">Transport</keyword>
<dbReference type="Gene3D" id="2.60.40.1120">
    <property type="entry name" value="Carboxypeptidase-like, regulatory domain"/>
    <property type="match status" value="1"/>
</dbReference>
<evidence type="ECO:0000256" key="7">
    <source>
        <dbReference type="ARBA" id="ARBA00023237"/>
    </source>
</evidence>
<gene>
    <name evidence="13" type="ordered locus">Ftrac_0637</name>
</gene>
<dbReference type="GO" id="GO:0044718">
    <property type="term" value="P:siderophore transmembrane transport"/>
    <property type="evidence" value="ECO:0007669"/>
    <property type="project" value="TreeGrafter"/>
</dbReference>
<dbReference type="Pfam" id="PF07715">
    <property type="entry name" value="Plug"/>
    <property type="match status" value="1"/>
</dbReference>
<dbReference type="Gene3D" id="2.40.170.20">
    <property type="entry name" value="TonB-dependent receptor, beta-barrel domain"/>
    <property type="match status" value="1"/>
</dbReference>
<dbReference type="RefSeq" id="WP_013452790.1">
    <property type="nucleotide sequence ID" value="NC_014759.1"/>
</dbReference>
<feature type="signal peptide" evidence="10">
    <location>
        <begin position="1"/>
        <end position="18"/>
    </location>
</feature>
<dbReference type="Proteomes" id="UP000008720">
    <property type="component" value="Chromosome"/>
</dbReference>
<dbReference type="PROSITE" id="PS52016">
    <property type="entry name" value="TONB_DEPENDENT_REC_3"/>
    <property type="match status" value="1"/>
</dbReference>
<dbReference type="GO" id="GO:0009279">
    <property type="term" value="C:cell outer membrane"/>
    <property type="evidence" value="ECO:0007669"/>
    <property type="project" value="UniProtKB-SubCell"/>
</dbReference>
<keyword evidence="4 8" id="KW-0812">Transmembrane</keyword>
<feature type="domain" description="Outer membrane protein beta-barrel" evidence="12">
    <location>
        <begin position="390"/>
        <end position="794"/>
    </location>
</feature>
<dbReference type="AlphaFoldDB" id="E4TQS8"/>
<keyword evidence="6 8" id="KW-0472">Membrane</keyword>
<keyword evidence="14" id="KW-1185">Reference proteome</keyword>
<evidence type="ECO:0000256" key="1">
    <source>
        <dbReference type="ARBA" id="ARBA00004571"/>
    </source>
</evidence>
<comment type="subcellular location">
    <subcellularLocation>
        <location evidence="1 8">Cell outer membrane</location>
        <topology evidence="1 8">Multi-pass membrane protein</topology>
    </subcellularLocation>
</comment>
<accession>E4TQS8</accession>
<dbReference type="OrthoDB" id="972646at2"/>
<proteinExistence type="inferred from homology"/>
<dbReference type="InterPro" id="IPR012910">
    <property type="entry name" value="Plug_dom"/>
</dbReference>
<evidence type="ECO:0000256" key="6">
    <source>
        <dbReference type="ARBA" id="ARBA00023136"/>
    </source>
</evidence>
<evidence type="ECO:0000256" key="5">
    <source>
        <dbReference type="ARBA" id="ARBA00022729"/>
    </source>
</evidence>
<feature type="region of interest" description="Disordered" evidence="9">
    <location>
        <begin position="804"/>
        <end position="825"/>
    </location>
</feature>
<evidence type="ECO:0000256" key="4">
    <source>
        <dbReference type="ARBA" id="ARBA00022692"/>
    </source>
</evidence>
<feature type="compositionally biased region" description="Basic and acidic residues" evidence="9">
    <location>
        <begin position="810"/>
        <end position="819"/>
    </location>
</feature>
<dbReference type="Pfam" id="PF14905">
    <property type="entry name" value="OMP_b-brl_3"/>
    <property type="match status" value="1"/>
</dbReference>
<evidence type="ECO:0000313" key="14">
    <source>
        <dbReference type="Proteomes" id="UP000008720"/>
    </source>
</evidence>
<dbReference type="GO" id="GO:0015344">
    <property type="term" value="F:siderophore uptake transmembrane transporter activity"/>
    <property type="evidence" value="ECO:0007669"/>
    <property type="project" value="TreeGrafter"/>
</dbReference>
<dbReference type="InterPro" id="IPR037066">
    <property type="entry name" value="Plug_dom_sf"/>
</dbReference>
<keyword evidence="7 8" id="KW-0998">Cell outer membrane</keyword>
<organism evidence="13 14">
    <name type="scientific">Marivirga tractuosa (strain ATCC 23168 / DSM 4126 / NBRC 15989 / NCIMB 1408 / VKM B-1430 / H-43)</name>
    <name type="common">Microscilla tractuosa</name>
    <name type="synonym">Flexibacter tractuosus</name>
    <dbReference type="NCBI Taxonomy" id="643867"/>
    <lineage>
        <taxon>Bacteria</taxon>
        <taxon>Pseudomonadati</taxon>
        <taxon>Bacteroidota</taxon>
        <taxon>Cytophagia</taxon>
        <taxon>Cytophagales</taxon>
        <taxon>Marivirgaceae</taxon>
        <taxon>Marivirga</taxon>
    </lineage>
</organism>
<keyword evidence="3 8" id="KW-1134">Transmembrane beta strand</keyword>
<dbReference type="SUPFAM" id="SSF56935">
    <property type="entry name" value="Porins"/>
    <property type="match status" value="1"/>
</dbReference>
<evidence type="ECO:0000256" key="3">
    <source>
        <dbReference type="ARBA" id="ARBA00022452"/>
    </source>
</evidence>
<dbReference type="Pfam" id="PF13715">
    <property type="entry name" value="CarbopepD_reg_2"/>
    <property type="match status" value="1"/>
</dbReference>
<evidence type="ECO:0000256" key="2">
    <source>
        <dbReference type="ARBA" id="ARBA00022448"/>
    </source>
</evidence>
<dbReference type="InterPro" id="IPR039426">
    <property type="entry name" value="TonB-dep_rcpt-like"/>
</dbReference>
<evidence type="ECO:0000256" key="9">
    <source>
        <dbReference type="SAM" id="MobiDB-lite"/>
    </source>
</evidence>
<name>E4TQS8_MARTH</name>
<feature type="domain" description="TonB-dependent receptor plug" evidence="11">
    <location>
        <begin position="145"/>
        <end position="234"/>
    </location>
</feature>
<dbReference type="PANTHER" id="PTHR30069">
    <property type="entry name" value="TONB-DEPENDENT OUTER MEMBRANE RECEPTOR"/>
    <property type="match status" value="1"/>
</dbReference>
<protein>
    <submittedName>
        <fullName evidence="13">TonB-dependent receptor plug</fullName>
    </submittedName>
</protein>
<evidence type="ECO:0000259" key="12">
    <source>
        <dbReference type="Pfam" id="PF14905"/>
    </source>
</evidence>
<reference evidence="13 14" key="1">
    <citation type="journal article" date="2011" name="Stand. Genomic Sci.">
        <title>Complete genome sequence of Marivirga tractuosa type strain (H-43).</title>
        <authorList>
            <person name="Pagani I."/>
            <person name="Chertkov O."/>
            <person name="Lapidus A."/>
            <person name="Lucas S."/>
            <person name="Del Rio T.G."/>
            <person name="Tice H."/>
            <person name="Copeland A."/>
            <person name="Cheng J.F."/>
            <person name="Nolan M."/>
            <person name="Saunders E."/>
            <person name="Pitluck S."/>
            <person name="Held B."/>
            <person name="Goodwin L."/>
            <person name="Liolios K."/>
            <person name="Ovchinikova G."/>
            <person name="Ivanova N."/>
            <person name="Mavromatis K."/>
            <person name="Pati A."/>
            <person name="Chen A."/>
            <person name="Palaniappan K."/>
            <person name="Land M."/>
            <person name="Hauser L."/>
            <person name="Jeffries C.D."/>
            <person name="Detter J.C."/>
            <person name="Han C."/>
            <person name="Tapia R."/>
            <person name="Ngatchou-Djao O.D."/>
            <person name="Rohde M."/>
            <person name="Goker M."/>
            <person name="Spring S."/>
            <person name="Sikorski J."/>
            <person name="Woyke T."/>
            <person name="Bristow J."/>
            <person name="Eisen J.A."/>
            <person name="Markowitz V."/>
            <person name="Hugenholtz P."/>
            <person name="Klenk H.P."/>
            <person name="Kyrpides N.C."/>
        </authorList>
    </citation>
    <scope>NUCLEOTIDE SEQUENCE [LARGE SCALE GENOMIC DNA]</scope>
    <source>
        <strain evidence="14">ATCC 23168 / DSM 4126 / NBRC 15989 / NCIMB 1408 / VKM B-1430 / H-43</strain>
    </source>
</reference>
<evidence type="ECO:0000313" key="13">
    <source>
        <dbReference type="EMBL" id="ADR20639.1"/>
    </source>
</evidence>
<feature type="chain" id="PRO_5003189759" evidence="10">
    <location>
        <begin position="19"/>
        <end position="825"/>
    </location>
</feature>
<dbReference type="SUPFAM" id="SSF49464">
    <property type="entry name" value="Carboxypeptidase regulatory domain-like"/>
    <property type="match status" value="1"/>
</dbReference>
<evidence type="ECO:0000259" key="11">
    <source>
        <dbReference type="Pfam" id="PF07715"/>
    </source>
</evidence>
<dbReference type="KEGG" id="mtt:Ftrac_0637"/>
<evidence type="ECO:0000256" key="10">
    <source>
        <dbReference type="SAM" id="SignalP"/>
    </source>
</evidence>
<dbReference type="Gene3D" id="2.170.130.10">
    <property type="entry name" value="TonB-dependent receptor, plug domain"/>
    <property type="match status" value="1"/>
</dbReference>
<dbReference type="STRING" id="643867.Ftrac_0637"/>
<comment type="similarity">
    <text evidence="8">Belongs to the TonB-dependent receptor family.</text>
</comment>
<sequence length="825" mass="92234">MKYKILLVLLLISSLSFAQQRGGYGGGASSQITGKITGTIVDGSNSEPVSYATVVIKSPKDGGTVNGVVTGDDGSFKLVGLKLGKYIVEVSFVGYQKFSQEVELTPREPDYEFESIKLSTDTDQLDEVVVSGQRETIENKIDRIVYNAEQDVANMGGDASDVLRRAPLLSVDQDGNVSLRGNSNVQILINGKPSSMFGANTGDALKMIPSDQIKSVEVITSPSAKYDGEGTAGIINIITKKQTPQGFAGNVDVTAGTRINRAVVGINAGKGRLGFNANGSSFYSWPQYATTDFYQKTVVNGQTNIREQNGENLSNRLGYFGNMGAFYDFNAFHSLSTSLRLRGFNSKSEGTNTVSQNLGGDETSFQRFQDNFSQNWGYEWSLDYVMKFPNQEGREFSASYKIDGNVRDQEFEINQDTPLNYEVARNINDGNNRENTVQIDYTHPMGEKFKLETGFKSIIRDIDSDFKYEQRPEGSNDYQVVDNRTDIFYYNQDVFAGYISTQTNITKKLGVIAGVRYEYTGLEGSFEEATERDFDPISYENWLPSIIVNQKFGKFNSVKLSYNRRIQRPSLGNVNPYEEIGNIRNISFGNPELNPELSDNYELGFSTFLKGTSVNLSFFYNDISEVIQSVIFEDAERNATVTTFENVGTQQNIGSNLFISTELFKIWTIRGGVNANYFMSEGLIQGQEVENNAWLFSGNINSNIKLPNDWMIDAFGFARPRRQTLQGYNPAFSIFGLGVKKQIWDKRGSIGLSIIEPFKERKPFESELGSEDSDFYQRNVFAIPFRSFGINFSYKFGQLDYKARQKRSRISNDDQKSGGDDGQSF</sequence>
<keyword evidence="13" id="KW-0675">Receptor</keyword>
<dbReference type="EMBL" id="CP002349">
    <property type="protein sequence ID" value="ADR20639.1"/>
    <property type="molecule type" value="Genomic_DNA"/>
</dbReference>
<dbReference type="InterPro" id="IPR036942">
    <property type="entry name" value="Beta-barrel_TonB_sf"/>
</dbReference>
<dbReference type="InterPro" id="IPR008969">
    <property type="entry name" value="CarboxyPept-like_regulatory"/>
</dbReference>
<keyword evidence="5 10" id="KW-0732">Signal</keyword>
<dbReference type="PANTHER" id="PTHR30069:SF29">
    <property type="entry name" value="HEMOGLOBIN AND HEMOGLOBIN-HAPTOGLOBIN-BINDING PROTEIN 1-RELATED"/>
    <property type="match status" value="1"/>
</dbReference>
<evidence type="ECO:0000256" key="8">
    <source>
        <dbReference type="PROSITE-ProRule" id="PRU01360"/>
    </source>
</evidence>